<reference evidence="2" key="1">
    <citation type="submission" date="2015-09" db="EMBL/GenBank/DDBJ databases">
        <authorList>
            <person name="Rodrigo-Torres L."/>
            <person name="Arahal D.R."/>
        </authorList>
    </citation>
    <scope>NUCLEOTIDE SEQUENCE [LARGE SCALE GENOMIC DNA]</scope>
    <source>
        <strain evidence="2">CECT 5091</strain>
    </source>
</reference>
<evidence type="ECO:0000313" key="2">
    <source>
        <dbReference type="Proteomes" id="UP000051260"/>
    </source>
</evidence>
<dbReference type="EMBL" id="CYUD01000001">
    <property type="protein sequence ID" value="CUJ85880.1"/>
    <property type="molecule type" value="Genomic_DNA"/>
</dbReference>
<sequence length="53" mass="5905">MYLGGALTMKPRFHYVRAFLNTNAALEVREMTPFALGYKPVSPITSNNEVLAC</sequence>
<keyword evidence="2" id="KW-1185">Reference proteome</keyword>
<dbReference type="Proteomes" id="UP000051260">
    <property type="component" value="Unassembled WGS sequence"/>
</dbReference>
<gene>
    <name evidence="1" type="ORF">RUE5091_00399</name>
</gene>
<evidence type="ECO:0000313" key="1">
    <source>
        <dbReference type="EMBL" id="CUJ85880.1"/>
    </source>
</evidence>
<organism evidence="1 2">
    <name type="scientific">Ruegeria denitrificans</name>
    <dbReference type="NCBI Taxonomy" id="1715692"/>
    <lineage>
        <taxon>Bacteria</taxon>
        <taxon>Pseudomonadati</taxon>
        <taxon>Pseudomonadota</taxon>
        <taxon>Alphaproteobacteria</taxon>
        <taxon>Rhodobacterales</taxon>
        <taxon>Roseobacteraceae</taxon>
        <taxon>Ruegeria</taxon>
    </lineage>
</organism>
<accession>A0A0P1IN83</accession>
<dbReference type="AlphaFoldDB" id="A0A0P1IN83"/>
<protein>
    <submittedName>
        <fullName evidence="1">Uncharacterized protein</fullName>
    </submittedName>
</protein>
<proteinExistence type="predicted"/>
<name>A0A0P1IN83_9RHOB</name>